<feature type="compositionally biased region" description="Basic residues" evidence="2">
    <location>
        <begin position="127"/>
        <end position="138"/>
    </location>
</feature>
<comment type="similarity">
    <text evidence="1">Belongs to the ComF/GntX family.</text>
</comment>
<proteinExistence type="inferred from homology"/>
<dbReference type="PANTHER" id="PTHR47505:SF1">
    <property type="entry name" value="DNA UTILIZATION PROTEIN YHGH"/>
    <property type="match status" value="1"/>
</dbReference>
<name>A0ABV6GF62_9BACI</name>
<feature type="domain" description="Phosphoribosyltransferase" evidence="3">
    <location>
        <begin position="105"/>
        <end position="196"/>
    </location>
</feature>
<evidence type="ECO:0000313" key="5">
    <source>
        <dbReference type="Proteomes" id="UP001589854"/>
    </source>
</evidence>
<evidence type="ECO:0000256" key="1">
    <source>
        <dbReference type="ARBA" id="ARBA00008007"/>
    </source>
</evidence>
<accession>A0ABV6GF62</accession>
<dbReference type="Gene3D" id="3.40.50.2020">
    <property type="match status" value="1"/>
</dbReference>
<evidence type="ECO:0000259" key="3">
    <source>
        <dbReference type="Pfam" id="PF00156"/>
    </source>
</evidence>
<dbReference type="Proteomes" id="UP001589854">
    <property type="component" value="Unassembled WGS sequence"/>
</dbReference>
<dbReference type="Pfam" id="PF00156">
    <property type="entry name" value="Pribosyltran"/>
    <property type="match status" value="1"/>
</dbReference>
<dbReference type="CDD" id="cd06223">
    <property type="entry name" value="PRTases_typeI"/>
    <property type="match status" value="1"/>
</dbReference>
<sequence>MNKLTKIDGKRCSVCSRPQETEQVCFDCERWETSEAWRGVLIKNHSIFEYTDFMKEVLAAFKFRGDAELVKIFKEEMRAVYQKQFSAEIDGIVPIPLSADRLYERGFNQARLLAEQLPIPTKDLLQRTHHEKQSKKSRQERLQSSNVFTTESATEILEKNILLVDDIYTTGTTLRHAAKVLLNNGAAKVSSLTLIRG</sequence>
<dbReference type="PANTHER" id="PTHR47505">
    <property type="entry name" value="DNA UTILIZATION PROTEIN YHGH"/>
    <property type="match status" value="1"/>
</dbReference>
<keyword evidence="5" id="KW-1185">Reference proteome</keyword>
<gene>
    <name evidence="4" type="ORF">ACFFIX_12315</name>
</gene>
<reference evidence="4 5" key="1">
    <citation type="submission" date="2024-09" db="EMBL/GenBank/DDBJ databases">
        <authorList>
            <person name="Sun Q."/>
            <person name="Mori K."/>
        </authorList>
    </citation>
    <scope>NUCLEOTIDE SEQUENCE [LARGE SCALE GENOMIC DNA]</scope>
    <source>
        <strain evidence="4 5">CCM 7228</strain>
    </source>
</reference>
<feature type="region of interest" description="Disordered" evidence="2">
    <location>
        <begin position="125"/>
        <end position="144"/>
    </location>
</feature>
<dbReference type="EMBL" id="JBHLVO010000009">
    <property type="protein sequence ID" value="MFC0272219.1"/>
    <property type="molecule type" value="Genomic_DNA"/>
</dbReference>
<protein>
    <submittedName>
        <fullName evidence="4">ComF family protein</fullName>
    </submittedName>
</protein>
<dbReference type="InterPro" id="IPR029057">
    <property type="entry name" value="PRTase-like"/>
</dbReference>
<dbReference type="SUPFAM" id="SSF53271">
    <property type="entry name" value="PRTase-like"/>
    <property type="match status" value="1"/>
</dbReference>
<evidence type="ECO:0000256" key="2">
    <source>
        <dbReference type="SAM" id="MobiDB-lite"/>
    </source>
</evidence>
<comment type="caution">
    <text evidence="4">The sequence shown here is derived from an EMBL/GenBank/DDBJ whole genome shotgun (WGS) entry which is preliminary data.</text>
</comment>
<evidence type="ECO:0000313" key="4">
    <source>
        <dbReference type="EMBL" id="MFC0272219.1"/>
    </source>
</evidence>
<dbReference type="RefSeq" id="WP_378934318.1">
    <property type="nucleotide sequence ID" value="NZ_JBHLVO010000009.1"/>
</dbReference>
<dbReference type="InterPro" id="IPR000836">
    <property type="entry name" value="PRTase_dom"/>
</dbReference>
<dbReference type="InterPro" id="IPR051910">
    <property type="entry name" value="ComF/GntX_DNA_util-trans"/>
</dbReference>
<organism evidence="4 5">
    <name type="scientific">Metabacillus herbersteinensis</name>
    <dbReference type="NCBI Taxonomy" id="283816"/>
    <lineage>
        <taxon>Bacteria</taxon>
        <taxon>Bacillati</taxon>
        <taxon>Bacillota</taxon>
        <taxon>Bacilli</taxon>
        <taxon>Bacillales</taxon>
        <taxon>Bacillaceae</taxon>
        <taxon>Metabacillus</taxon>
    </lineage>
</organism>